<dbReference type="InterPro" id="IPR007138">
    <property type="entry name" value="ABM_dom"/>
</dbReference>
<keyword evidence="2" id="KW-0503">Monooxygenase</keyword>
<dbReference type="AlphaFoldDB" id="A0A3Q9BND1"/>
<dbReference type="Proteomes" id="UP000275663">
    <property type="component" value="Chromosome"/>
</dbReference>
<name>A0A3Q9BND1_9BURK</name>
<evidence type="ECO:0000313" key="3">
    <source>
        <dbReference type="Proteomes" id="UP000275663"/>
    </source>
</evidence>
<dbReference type="KEGG" id="upv:EJN92_01920"/>
<dbReference type="RefSeq" id="WP_126126283.1">
    <property type="nucleotide sequence ID" value="NZ_CP034464.1"/>
</dbReference>
<dbReference type="GO" id="GO:0004497">
    <property type="term" value="F:monooxygenase activity"/>
    <property type="evidence" value="ECO:0007669"/>
    <property type="project" value="UniProtKB-KW"/>
</dbReference>
<reference evidence="2 3" key="1">
    <citation type="journal article" date="2011" name="Int. J. Syst. Evol. Microbiol.">
        <title>Description of Undibacterium oligocarboniphilum sp. nov., isolated from purified water, and Undibacterium pigrum strain CCUG 49012 as the type strain of Undibacterium parvum sp. nov., and emended descriptions of the genus Undibacterium and the species Undibacterium pigrum.</title>
        <authorList>
            <person name="Eder W."/>
            <person name="Wanner G."/>
            <person name="Ludwig W."/>
            <person name="Busse H.J."/>
            <person name="Ziemke-Kageler F."/>
            <person name="Lang E."/>
        </authorList>
    </citation>
    <scope>NUCLEOTIDE SEQUENCE [LARGE SCALE GENOMIC DNA]</scope>
    <source>
        <strain evidence="2 3">DSM 23061</strain>
    </source>
</reference>
<accession>A0A3Q9BND1</accession>
<dbReference type="InterPro" id="IPR011008">
    <property type="entry name" value="Dimeric_a/b-barrel"/>
</dbReference>
<dbReference type="PANTHER" id="PTHR33336:SF15">
    <property type="entry name" value="ABM DOMAIN-CONTAINING PROTEIN"/>
    <property type="match status" value="1"/>
</dbReference>
<sequence length="97" mass="10938">MFASGYYMTAELRIKDETRVDETLAALLKLASITRTEPGCRLFMLHQDVIDKQHLFLWEGWDNESALATHLAAPHTQTYFALDLTEVLLNVGTAALL</sequence>
<dbReference type="PANTHER" id="PTHR33336">
    <property type="entry name" value="QUINOL MONOOXYGENASE YGIN-RELATED"/>
    <property type="match status" value="1"/>
</dbReference>
<protein>
    <submittedName>
        <fullName evidence="2">Antibiotic biosynthesis monooxygenase</fullName>
    </submittedName>
</protein>
<organism evidence="2 3">
    <name type="scientific">Undibacterium parvum</name>
    <dbReference type="NCBI Taxonomy" id="401471"/>
    <lineage>
        <taxon>Bacteria</taxon>
        <taxon>Pseudomonadati</taxon>
        <taxon>Pseudomonadota</taxon>
        <taxon>Betaproteobacteria</taxon>
        <taxon>Burkholderiales</taxon>
        <taxon>Oxalobacteraceae</taxon>
        <taxon>Undibacterium</taxon>
    </lineage>
</organism>
<dbReference type="PROSITE" id="PS51725">
    <property type="entry name" value="ABM"/>
    <property type="match status" value="1"/>
</dbReference>
<evidence type="ECO:0000313" key="2">
    <source>
        <dbReference type="EMBL" id="AZP10884.1"/>
    </source>
</evidence>
<dbReference type="Pfam" id="PF03992">
    <property type="entry name" value="ABM"/>
    <property type="match status" value="1"/>
</dbReference>
<dbReference type="EMBL" id="CP034464">
    <property type="protein sequence ID" value="AZP10884.1"/>
    <property type="molecule type" value="Genomic_DNA"/>
</dbReference>
<dbReference type="OrthoDB" id="9812192at2"/>
<gene>
    <name evidence="2" type="ORF">EJN92_01920</name>
</gene>
<proteinExistence type="predicted"/>
<keyword evidence="3" id="KW-1185">Reference proteome</keyword>
<keyword evidence="2" id="KW-0560">Oxidoreductase</keyword>
<dbReference type="Gene3D" id="3.30.70.100">
    <property type="match status" value="1"/>
</dbReference>
<dbReference type="InterPro" id="IPR050744">
    <property type="entry name" value="AI-2_Isomerase_LsrG"/>
</dbReference>
<feature type="domain" description="ABM" evidence="1">
    <location>
        <begin position="6"/>
        <end position="96"/>
    </location>
</feature>
<evidence type="ECO:0000259" key="1">
    <source>
        <dbReference type="PROSITE" id="PS51725"/>
    </source>
</evidence>
<dbReference type="SUPFAM" id="SSF54909">
    <property type="entry name" value="Dimeric alpha+beta barrel"/>
    <property type="match status" value="1"/>
</dbReference>